<reference evidence="4 5" key="1">
    <citation type="submission" date="2016-07" db="EMBL/GenBank/DDBJ databases">
        <title>Draft genome of the white-rot fungus Obba rivulosa 3A-2.</title>
        <authorList>
            <consortium name="DOE Joint Genome Institute"/>
            <person name="Miettinen O."/>
            <person name="Riley R."/>
            <person name="Acob R."/>
            <person name="Barry K."/>
            <person name="Cullen D."/>
            <person name="De Vries R."/>
            <person name="Hainaut M."/>
            <person name="Hatakka A."/>
            <person name="Henrissat B."/>
            <person name="Hilden K."/>
            <person name="Kuo R."/>
            <person name="Labutti K."/>
            <person name="Lipzen A."/>
            <person name="Makela M.R."/>
            <person name="Sandor L."/>
            <person name="Spatafora J.W."/>
            <person name="Grigoriev I.V."/>
            <person name="Hibbett D.S."/>
        </authorList>
    </citation>
    <scope>NUCLEOTIDE SEQUENCE [LARGE SCALE GENOMIC DNA]</scope>
    <source>
        <strain evidence="4 5">3A-2</strain>
    </source>
</reference>
<evidence type="ECO:0000256" key="1">
    <source>
        <dbReference type="ARBA" id="ARBA00006242"/>
    </source>
</evidence>
<dbReference type="InterPro" id="IPR023591">
    <property type="entry name" value="Ribosomal_uS2_flav_dom_sf"/>
</dbReference>
<accession>A0A8E2AUK2</accession>
<organism evidence="4 5">
    <name type="scientific">Obba rivulosa</name>
    <dbReference type="NCBI Taxonomy" id="1052685"/>
    <lineage>
        <taxon>Eukaryota</taxon>
        <taxon>Fungi</taxon>
        <taxon>Dikarya</taxon>
        <taxon>Basidiomycota</taxon>
        <taxon>Agaricomycotina</taxon>
        <taxon>Agaricomycetes</taxon>
        <taxon>Polyporales</taxon>
        <taxon>Gelatoporiaceae</taxon>
        <taxon>Obba</taxon>
    </lineage>
</organism>
<protein>
    <submittedName>
        <fullName evidence="4">Ribosomal protein S2</fullName>
    </submittedName>
</protein>
<dbReference type="InterPro" id="IPR018130">
    <property type="entry name" value="Ribosomal_uS2_CS"/>
</dbReference>
<dbReference type="OrthoDB" id="414863at2759"/>
<dbReference type="Proteomes" id="UP000250043">
    <property type="component" value="Unassembled WGS sequence"/>
</dbReference>
<keyword evidence="3" id="KW-0687">Ribonucleoprotein</keyword>
<name>A0A8E2AUK2_9APHY</name>
<dbReference type="InterPro" id="IPR005707">
    <property type="entry name" value="Ribosomal_uS2_euk/arc"/>
</dbReference>
<dbReference type="GO" id="GO:0006412">
    <property type="term" value="P:translation"/>
    <property type="evidence" value="ECO:0007669"/>
    <property type="project" value="InterPro"/>
</dbReference>
<proteinExistence type="inferred from homology"/>
<dbReference type="PRINTS" id="PR00395">
    <property type="entry name" value="RIBOSOMALS2"/>
</dbReference>
<evidence type="ECO:0000256" key="2">
    <source>
        <dbReference type="ARBA" id="ARBA00022980"/>
    </source>
</evidence>
<dbReference type="EMBL" id="KV722426">
    <property type="protein sequence ID" value="OCH89479.1"/>
    <property type="molecule type" value="Genomic_DNA"/>
</dbReference>
<sequence length="141" mass="15222">MSPNLPSILNPTEEDIALLLAAKVHVGSKSRVHLINIGKTWEMLVLAARIIAAVDPNDVCVISASPYEHRAVLQYTASTGAQAIVGRFTLGSFTNYVARSFKEPRLVVVTDSRANIHAIKEASYANAAFIAFCDVDSPLNL</sequence>
<dbReference type="InterPro" id="IPR001865">
    <property type="entry name" value="Ribosomal_uS2"/>
</dbReference>
<dbReference type="AlphaFoldDB" id="A0A8E2AUK2"/>
<keyword evidence="5" id="KW-1185">Reference proteome</keyword>
<dbReference type="SUPFAM" id="SSF52313">
    <property type="entry name" value="Ribosomal protein S2"/>
    <property type="match status" value="1"/>
</dbReference>
<evidence type="ECO:0000313" key="5">
    <source>
        <dbReference type="Proteomes" id="UP000250043"/>
    </source>
</evidence>
<comment type="similarity">
    <text evidence="1">Belongs to the universal ribosomal protein uS2 family.</text>
</comment>
<dbReference type="Gene3D" id="3.40.50.10490">
    <property type="entry name" value="Glucose-6-phosphate isomerase like protein, domain 1"/>
    <property type="match status" value="1"/>
</dbReference>
<evidence type="ECO:0000313" key="4">
    <source>
        <dbReference type="EMBL" id="OCH89479.1"/>
    </source>
</evidence>
<dbReference type="GO" id="GO:0003735">
    <property type="term" value="F:structural constituent of ribosome"/>
    <property type="evidence" value="ECO:0007669"/>
    <property type="project" value="InterPro"/>
</dbReference>
<evidence type="ECO:0000256" key="3">
    <source>
        <dbReference type="ARBA" id="ARBA00023274"/>
    </source>
</evidence>
<gene>
    <name evidence="4" type="ORF">OBBRIDRAFT_835795</name>
</gene>
<dbReference type="PANTHER" id="PTHR11489">
    <property type="entry name" value="40S RIBOSOMAL PROTEIN SA"/>
    <property type="match status" value="1"/>
</dbReference>
<dbReference type="GO" id="GO:0015935">
    <property type="term" value="C:small ribosomal subunit"/>
    <property type="evidence" value="ECO:0007669"/>
    <property type="project" value="InterPro"/>
</dbReference>
<dbReference type="PROSITE" id="PS00962">
    <property type="entry name" value="RIBOSOMAL_S2_1"/>
    <property type="match status" value="1"/>
</dbReference>
<keyword evidence="2 4" id="KW-0689">Ribosomal protein</keyword>